<organism evidence="2 3">
    <name type="scientific">Candidatus Nitrosocaldus cavascurensis</name>
    <dbReference type="NCBI Taxonomy" id="2058097"/>
    <lineage>
        <taxon>Archaea</taxon>
        <taxon>Nitrososphaerota</taxon>
        <taxon>Nitrososphaeria</taxon>
        <taxon>Candidatus Nitrosocaldales</taxon>
        <taxon>Candidatus Nitrosocaldaceae</taxon>
        <taxon>Candidatus Nitrosocaldus</taxon>
    </lineage>
</organism>
<proteinExistence type="predicted"/>
<reference evidence="3" key="1">
    <citation type="submission" date="2018-01" db="EMBL/GenBank/DDBJ databases">
        <authorList>
            <person name="Kerou L M."/>
        </authorList>
    </citation>
    <scope>NUCLEOTIDE SEQUENCE [LARGE SCALE GENOMIC DNA]</scope>
    <source>
        <strain evidence="3">SCU2</strain>
    </source>
</reference>
<evidence type="ECO:0000256" key="1">
    <source>
        <dbReference type="SAM" id="Phobius"/>
    </source>
</evidence>
<dbReference type="Proteomes" id="UP000236248">
    <property type="component" value="Chromosome NCAV"/>
</dbReference>
<feature type="transmembrane region" description="Helical" evidence="1">
    <location>
        <begin position="58"/>
        <end position="75"/>
    </location>
</feature>
<gene>
    <name evidence="2" type="ORF">NCAV_0370</name>
</gene>
<feature type="transmembrane region" description="Helical" evidence="1">
    <location>
        <begin position="95"/>
        <end position="113"/>
    </location>
</feature>
<name>A0A2K5APJ7_9ARCH</name>
<keyword evidence="2" id="KW-0223">Dioxygenase</keyword>
<keyword evidence="1" id="KW-1133">Transmembrane helix</keyword>
<protein>
    <submittedName>
        <fullName evidence="2">Protocatechuate 3,4-dioxygenase beta subunit</fullName>
    </submittedName>
</protein>
<evidence type="ECO:0000313" key="3">
    <source>
        <dbReference type="Proteomes" id="UP000236248"/>
    </source>
</evidence>
<dbReference type="GeneID" id="41594468"/>
<feature type="transmembrane region" description="Helical" evidence="1">
    <location>
        <begin position="5"/>
        <end position="23"/>
    </location>
</feature>
<keyword evidence="1" id="KW-0472">Membrane</keyword>
<keyword evidence="3" id="KW-1185">Reference proteome</keyword>
<dbReference type="AlphaFoldDB" id="A0A2K5APJ7"/>
<keyword evidence="2" id="KW-0560">Oxidoreductase</keyword>
<sequence>MRGILYAAAACTAIGGILHLIMAPRLLEFNVAGGAFFIIAGILQLFWVLPTIKQYSNIFNYVGIGGTIGLIALWAITRVPNPITNRGGPINEMGIAVQVFQVAFVALLAVIIAKGRRTERKVV</sequence>
<dbReference type="RefSeq" id="WP_103287600.1">
    <property type="nucleotide sequence ID" value="NZ_LT981265.1"/>
</dbReference>
<feature type="transmembrane region" description="Helical" evidence="1">
    <location>
        <begin position="29"/>
        <end position="49"/>
    </location>
</feature>
<dbReference type="EMBL" id="LT981265">
    <property type="protein sequence ID" value="SPC33564.1"/>
    <property type="molecule type" value="Genomic_DNA"/>
</dbReference>
<evidence type="ECO:0000313" key="2">
    <source>
        <dbReference type="EMBL" id="SPC33564.1"/>
    </source>
</evidence>
<dbReference type="KEGG" id="ncv:NCAV_0370"/>
<accession>A0A2K5APJ7</accession>
<dbReference type="GO" id="GO:0051213">
    <property type="term" value="F:dioxygenase activity"/>
    <property type="evidence" value="ECO:0007669"/>
    <property type="project" value="UniProtKB-KW"/>
</dbReference>
<keyword evidence="1" id="KW-0812">Transmembrane</keyword>